<protein>
    <submittedName>
        <fullName evidence="7">APC family permease</fullName>
    </submittedName>
</protein>
<reference evidence="7 8" key="1">
    <citation type="submission" date="2019-06" db="EMBL/GenBank/DDBJ databases">
        <title>A complete genome sequence for Luteibacter pinisoli MAH-14.</title>
        <authorList>
            <person name="Baltrus D.A."/>
        </authorList>
    </citation>
    <scope>NUCLEOTIDE SEQUENCE [LARGE SCALE GENOMIC DNA]</scope>
    <source>
        <strain evidence="7 8">MAH-14</strain>
    </source>
</reference>
<feature type="transmembrane region" description="Helical" evidence="6">
    <location>
        <begin position="353"/>
        <end position="371"/>
    </location>
</feature>
<feature type="transmembrane region" description="Helical" evidence="6">
    <location>
        <begin position="288"/>
        <end position="306"/>
    </location>
</feature>
<feature type="transmembrane region" description="Helical" evidence="6">
    <location>
        <begin position="409"/>
        <end position="430"/>
    </location>
</feature>
<dbReference type="Pfam" id="PF13520">
    <property type="entry name" value="AA_permease_2"/>
    <property type="match status" value="1"/>
</dbReference>
<accession>A0A4Y5Z5E4</accession>
<evidence type="ECO:0000313" key="7">
    <source>
        <dbReference type="EMBL" id="QDE40642.1"/>
    </source>
</evidence>
<dbReference type="GO" id="GO:0016020">
    <property type="term" value="C:membrane"/>
    <property type="evidence" value="ECO:0007669"/>
    <property type="project" value="UniProtKB-SubCell"/>
</dbReference>
<evidence type="ECO:0000256" key="5">
    <source>
        <dbReference type="SAM" id="MobiDB-lite"/>
    </source>
</evidence>
<dbReference type="Gene3D" id="1.20.1740.10">
    <property type="entry name" value="Amino acid/polyamine transporter I"/>
    <property type="match status" value="1"/>
</dbReference>
<feature type="transmembrane region" description="Helical" evidence="6">
    <location>
        <begin position="172"/>
        <end position="190"/>
    </location>
</feature>
<name>A0A4Y5Z5E4_9GAMM</name>
<keyword evidence="3 6" id="KW-1133">Transmembrane helix</keyword>
<feature type="transmembrane region" description="Helical" evidence="6">
    <location>
        <begin position="377"/>
        <end position="397"/>
    </location>
</feature>
<evidence type="ECO:0000256" key="2">
    <source>
        <dbReference type="ARBA" id="ARBA00022692"/>
    </source>
</evidence>
<feature type="transmembrane region" description="Helical" evidence="6">
    <location>
        <begin position="12"/>
        <end position="32"/>
    </location>
</feature>
<feature type="transmembrane region" description="Helical" evidence="6">
    <location>
        <begin position="202"/>
        <end position="224"/>
    </location>
</feature>
<gene>
    <name evidence="7" type="ORF">FIV34_16225</name>
</gene>
<dbReference type="Proteomes" id="UP000316093">
    <property type="component" value="Chromosome"/>
</dbReference>
<evidence type="ECO:0000313" key="8">
    <source>
        <dbReference type="Proteomes" id="UP000316093"/>
    </source>
</evidence>
<feature type="region of interest" description="Disordered" evidence="5">
    <location>
        <begin position="533"/>
        <end position="555"/>
    </location>
</feature>
<dbReference type="KEGG" id="lpy:FIV34_16225"/>
<feature type="transmembrane region" description="Helical" evidence="6">
    <location>
        <begin position="244"/>
        <end position="268"/>
    </location>
</feature>
<evidence type="ECO:0000256" key="1">
    <source>
        <dbReference type="ARBA" id="ARBA00004141"/>
    </source>
</evidence>
<feature type="transmembrane region" description="Helical" evidence="6">
    <location>
        <begin position="141"/>
        <end position="160"/>
    </location>
</feature>
<proteinExistence type="predicted"/>
<keyword evidence="8" id="KW-1185">Reference proteome</keyword>
<feature type="transmembrane region" description="Helical" evidence="6">
    <location>
        <begin position="44"/>
        <end position="64"/>
    </location>
</feature>
<dbReference type="InterPro" id="IPR002293">
    <property type="entry name" value="AA/rel_permease1"/>
</dbReference>
<dbReference type="AlphaFoldDB" id="A0A4Y5Z5E4"/>
<dbReference type="PIRSF" id="PIRSF006060">
    <property type="entry name" value="AA_transporter"/>
    <property type="match status" value="1"/>
</dbReference>
<dbReference type="EMBL" id="CP041046">
    <property type="protein sequence ID" value="QDE40642.1"/>
    <property type="molecule type" value="Genomic_DNA"/>
</dbReference>
<dbReference type="GO" id="GO:0022857">
    <property type="term" value="F:transmembrane transporter activity"/>
    <property type="evidence" value="ECO:0007669"/>
    <property type="project" value="InterPro"/>
</dbReference>
<feature type="transmembrane region" description="Helical" evidence="6">
    <location>
        <begin position="466"/>
        <end position="485"/>
    </location>
</feature>
<evidence type="ECO:0000256" key="3">
    <source>
        <dbReference type="ARBA" id="ARBA00022989"/>
    </source>
</evidence>
<dbReference type="OrthoDB" id="9804700at2"/>
<evidence type="ECO:0000256" key="4">
    <source>
        <dbReference type="ARBA" id="ARBA00023136"/>
    </source>
</evidence>
<evidence type="ECO:0000256" key="6">
    <source>
        <dbReference type="SAM" id="Phobius"/>
    </source>
</evidence>
<feature type="transmembrane region" description="Helical" evidence="6">
    <location>
        <begin position="436"/>
        <end position="454"/>
    </location>
</feature>
<keyword evidence="4 6" id="KW-0472">Membrane</keyword>
<comment type="subcellular location">
    <subcellularLocation>
        <location evidence="1">Membrane</location>
        <topology evidence="1">Multi-pass membrane protein</topology>
    </subcellularLocation>
</comment>
<dbReference type="PANTHER" id="PTHR47547">
    <property type="match status" value="1"/>
</dbReference>
<dbReference type="InterPro" id="IPR052962">
    <property type="entry name" value="AA_Transporter_AGT"/>
</dbReference>
<dbReference type="RefSeq" id="WP_139984567.1">
    <property type="nucleotide sequence ID" value="NZ_CP041046.1"/>
</dbReference>
<keyword evidence="2 6" id="KW-0812">Transmembrane</keyword>
<dbReference type="PANTHER" id="PTHR47547:SF1">
    <property type="entry name" value="ASPARTATE-PROTON SYMPORTER"/>
    <property type="match status" value="1"/>
</dbReference>
<feature type="transmembrane region" description="Helical" evidence="6">
    <location>
        <begin position="497"/>
        <end position="514"/>
    </location>
</feature>
<organism evidence="7 8">
    <name type="scientific">Luteibacter pinisoli</name>
    <dbReference type="NCBI Taxonomy" id="2589080"/>
    <lineage>
        <taxon>Bacteria</taxon>
        <taxon>Pseudomonadati</taxon>
        <taxon>Pseudomonadota</taxon>
        <taxon>Gammaproteobacteria</taxon>
        <taxon>Lysobacterales</taxon>
        <taxon>Rhodanobacteraceae</taxon>
        <taxon>Luteibacter</taxon>
    </lineage>
</organism>
<feature type="transmembrane region" description="Helical" evidence="6">
    <location>
        <begin position="85"/>
        <end position="104"/>
    </location>
</feature>
<sequence>MSHHHIRRDVGAFALMLTGLGSIIGSGWLFGAWHAAQLAGPGAIYAWIIGAVIILFIALTYAELGAMFPESGGMVRYGHYSHGSLVGFIAGWANWIAIVSVIPVEAEASVQYMASWPWEWAQWTKSLYVVTAGHGELTPPGLAIAVVLVFVYFFLNFWSVKLFAKSNTAITVFKLVVPAATAIALMYTSFNRGNFHIGAHGGTHAIDISSILTAVAISGIVFSFNGFQSPVNLAGEARNPGRSVPVAVIGSILLATVVYVLLQVAFIGAVPPDQLANGWAALEYASPFAQLATALFINWLAILLYADAFVSPSGTGATYTATTARMIYAMERNGQLPKIFGSIHPRFGIPRPAMWLNLVVSFIFLFFFRGWGTLAAVISVSTIISYLTGPVSVMTLRRTAPEMKRPLRIPGLPVLAALAFIFATELLYWAKWPLTGEIILLMVVALPLYFYYTAKTGWEDFARHMKGAWWLVVYLPVIAAVSWGGSKTFGGHDYIPYGWDLAVVAVIGAVFYFWGVASGWRTPMVEAARFHHDDEPGEPVVPPSADEAKAATGHR</sequence>